<sequence>MVFIQIEELKVTLPVPLPGFNPLAPPLGVIPPMSINVEQLKNSAHLSIPQAIMRGLKRAADSISEAVVANGSLDVLRYGHILKARRLVGVRGAGYVYDGLYFVKRVTHKMKRGEYKQDFELTRNGLISTVPVVPT</sequence>
<keyword evidence="2" id="KW-1185">Reference proteome</keyword>
<gene>
    <name evidence="1" type="ORF">MELA_00267</name>
</gene>
<evidence type="ECO:0000313" key="2">
    <source>
        <dbReference type="Proteomes" id="UP000334340"/>
    </source>
</evidence>
<accession>A0A564ZEZ7</accession>
<reference evidence="1 2" key="1">
    <citation type="submission" date="2019-07" db="EMBL/GenBank/DDBJ databases">
        <authorList>
            <person name="Cremers G."/>
        </authorList>
    </citation>
    <scope>NUCLEOTIDE SEQUENCE [LARGE SCALE GENOMIC DNA]</scope>
</reference>
<organism evidence="1 2">
    <name type="scientific">Candidatus Methylomirabilis lanthanidiphila</name>
    <dbReference type="NCBI Taxonomy" id="2211376"/>
    <lineage>
        <taxon>Bacteria</taxon>
        <taxon>Candidatus Methylomirabilota</taxon>
        <taxon>Candidatus Methylomirabilia</taxon>
        <taxon>Candidatus Methylomirabilales</taxon>
        <taxon>Candidatus Methylomirabilaceae</taxon>
        <taxon>Candidatus Methylomirabilis</taxon>
    </lineage>
</organism>
<name>A0A564ZEZ7_9BACT</name>
<dbReference type="Proteomes" id="UP000334340">
    <property type="component" value="Unassembled WGS sequence"/>
</dbReference>
<evidence type="ECO:0000313" key="1">
    <source>
        <dbReference type="EMBL" id="VUZ83909.1"/>
    </source>
</evidence>
<dbReference type="EMBL" id="CABIKM010000003">
    <property type="protein sequence ID" value="VUZ83909.1"/>
    <property type="molecule type" value="Genomic_DNA"/>
</dbReference>
<dbReference type="AlphaFoldDB" id="A0A564ZEZ7"/>
<protein>
    <submittedName>
        <fullName evidence="1">Uncharacterized protein</fullName>
    </submittedName>
</protein>
<proteinExistence type="predicted"/>